<dbReference type="PROSITE" id="PS51192">
    <property type="entry name" value="HELICASE_ATP_BIND_1"/>
    <property type="match status" value="1"/>
</dbReference>
<dbReference type="OMA" id="HCKNKHT"/>
<evidence type="ECO:0000256" key="8">
    <source>
        <dbReference type="ARBA" id="ARBA00023254"/>
    </source>
</evidence>
<dbReference type="SUPFAM" id="SSF52540">
    <property type="entry name" value="P-loop containing nucleoside triphosphate hydrolases"/>
    <property type="match status" value="1"/>
</dbReference>
<dbReference type="InterPro" id="IPR027417">
    <property type="entry name" value="P-loop_NTPase"/>
</dbReference>
<dbReference type="InterPro" id="IPR036390">
    <property type="entry name" value="WH_DNA-bd_sf"/>
</dbReference>
<dbReference type="InterPro" id="IPR004179">
    <property type="entry name" value="Sec63-dom"/>
</dbReference>
<dbReference type="InterPro" id="IPR036388">
    <property type="entry name" value="WH-like_DNA-bd_sf"/>
</dbReference>
<dbReference type="InterPro" id="IPR014001">
    <property type="entry name" value="Helicase_ATP-bd"/>
</dbReference>
<dbReference type="GO" id="GO:0005524">
    <property type="term" value="F:ATP binding"/>
    <property type="evidence" value="ECO:0007669"/>
    <property type="project" value="UniProtKB-KW"/>
</dbReference>
<dbReference type="InterPro" id="IPR057842">
    <property type="entry name" value="WH_MER3"/>
</dbReference>
<dbReference type="InterPro" id="IPR011545">
    <property type="entry name" value="DEAD/DEAH_box_helicase_dom"/>
</dbReference>
<dbReference type="SMART" id="SM00973">
    <property type="entry name" value="Sec63"/>
    <property type="match status" value="1"/>
</dbReference>
<dbReference type="SUPFAM" id="SSF46785">
    <property type="entry name" value="Winged helix' DNA-binding domain"/>
    <property type="match status" value="1"/>
</dbReference>
<dbReference type="Pfam" id="PF00270">
    <property type="entry name" value="DEAD"/>
    <property type="match status" value="1"/>
</dbReference>
<gene>
    <name evidence="14" type="ORF">KP509_22G005100</name>
</gene>
<dbReference type="Pfam" id="PF23445">
    <property type="entry name" value="WHD_SNRNP200"/>
    <property type="match status" value="1"/>
</dbReference>
<reference evidence="14" key="1">
    <citation type="submission" date="2021-08" db="EMBL/GenBank/DDBJ databases">
        <title>WGS assembly of Ceratopteris richardii.</title>
        <authorList>
            <person name="Marchant D.B."/>
            <person name="Chen G."/>
            <person name="Jenkins J."/>
            <person name="Shu S."/>
            <person name="Leebens-Mack J."/>
            <person name="Grimwood J."/>
            <person name="Schmutz J."/>
            <person name="Soltis P."/>
            <person name="Soltis D."/>
            <person name="Chen Z.-H."/>
        </authorList>
    </citation>
    <scope>NUCLEOTIDE SEQUENCE</scope>
    <source>
        <strain evidence="14">Whitten #5841</strain>
        <tissue evidence="14">Leaf</tissue>
    </source>
</reference>
<dbReference type="InterPro" id="IPR001650">
    <property type="entry name" value="Helicase_C-like"/>
</dbReference>
<protein>
    <recommendedName>
        <fullName evidence="10">DNA 3'-5' helicase</fullName>
        <ecNumber evidence="10">5.6.2.4</ecNumber>
    </recommendedName>
</protein>
<dbReference type="PROSITE" id="PS51194">
    <property type="entry name" value="HELICASE_CTER"/>
    <property type="match status" value="1"/>
</dbReference>
<dbReference type="Gene3D" id="1.10.10.10">
    <property type="entry name" value="Winged helix-like DNA-binding domain superfamily/Winged helix DNA-binding domain"/>
    <property type="match status" value="1"/>
</dbReference>
<dbReference type="SUPFAM" id="SSF158702">
    <property type="entry name" value="Sec63 N-terminal domain-like"/>
    <property type="match status" value="1"/>
</dbReference>
<evidence type="ECO:0000256" key="9">
    <source>
        <dbReference type="ARBA" id="ARBA00034617"/>
    </source>
</evidence>
<dbReference type="GO" id="GO:0016787">
    <property type="term" value="F:hydrolase activity"/>
    <property type="evidence" value="ECO:0007669"/>
    <property type="project" value="UniProtKB-KW"/>
</dbReference>
<dbReference type="SMART" id="SM00487">
    <property type="entry name" value="DEXDc"/>
    <property type="match status" value="1"/>
</dbReference>
<dbReference type="OrthoDB" id="5575at2759"/>
<comment type="catalytic activity">
    <reaction evidence="9">
        <text>Couples ATP hydrolysis with the unwinding of duplex DNA by translocating in the 3'-5' direction.</text>
        <dbReference type="EC" id="5.6.2.4"/>
    </reaction>
</comment>
<dbReference type="GO" id="GO:0043138">
    <property type="term" value="F:3'-5' DNA helicase activity"/>
    <property type="evidence" value="ECO:0007669"/>
    <property type="project" value="UniProtKB-EC"/>
</dbReference>
<dbReference type="PANTHER" id="PTHR47835:SF3">
    <property type="entry name" value="HELICASE FOR MEIOSIS 1"/>
    <property type="match status" value="1"/>
</dbReference>
<comment type="similarity">
    <text evidence="1">Belongs to the helicase family. SKI2 subfamily.</text>
</comment>
<organism evidence="14 15">
    <name type="scientific">Ceratopteris richardii</name>
    <name type="common">Triangle waterfern</name>
    <dbReference type="NCBI Taxonomy" id="49495"/>
    <lineage>
        <taxon>Eukaryota</taxon>
        <taxon>Viridiplantae</taxon>
        <taxon>Streptophyta</taxon>
        <taxon>Embryophyta</taxon>
        <taxon>Tracheophyta</taxon>
        <taxon>Polypodiopsida</taxon>
        <taxon>Polypodiidae</taxon>
        <taxon>Polypodiales</taxon>
        <taxon>Pteridineae</taxon>
        <taxon>Pteridaceae</taxon>
        <taxon>Parkerioideae</taxon>
        <taxon>Ceratopteris</taxon>
    </lineage>
</organism>
<keyword evidence="2" id="KW-0934">Plastid</keyword>
<evidence type="ECO:0000256" key="11">
    <source>
        <dbReference type="ARBA" id="ARBA00048988"/>
    </source>
</evidence>
<keyword evidence="2" id="KW-0150">Chloroplast</keyword>
<comment type="caution">
    <text evidence="14">The sequence shown here is derived from an EMBL/GenBank/DDBJ whole genome shotgun (WGS) entry which is preliminary data.</text>
</comment>
<evidence type="ECO:0000256" key="5">
    <source>
        <dbReference type="ARBA" id="ARBA00022806"/>
    </source>
</evidence>
<dbReference type="GO" id="GO:0003676">
    <property type="term" value="F:nucleic acid binding"/>
    <property type="evidence" value="ECO:0007669"/>
    <property type="project" value="InterPro"/>
</dbReference>
<dbReference type="Pfam" id="PF00271">
    <property type="entry name" value="Helicase_C"/>
    <property type="match status" value="1"/>
</dbReference>
<proteinExistence type="inferred from homology"/>
<evidence type="ECO:0000313" key="14">
    <source>
        <dbReference type="EMBL" id="KAH7306290.1"/>
    </source>
</evidence>
<keyword evidence="7" id="KW-0413">Isomerase</keyword>
<comment type="catalytic activity">
    <reaction evidence="11">
        <text>ATP + H2O = ADP + phosphate + H(+)</text>
        <dbReference type="Rhea" id="RHEA:13065"/>
        <dbReference type="ChEBI" id="CHEBI:15377"/>
        <dbReference type="ChEBI" id="CHEBI:15378"/>
        <dbReference type="ChEBI" id="CHEBI:30616"/>
        <dbReference type="ChEBI" id="CHEBI:43474"/>
        <dbReference type="ChEBI" id="CHEBI:456216"/>
        <dbReference type="EC" id="5.6.2.4"/>
    </reaction>
</comment>
<keyword evidence="15" id="KW-1185">Reference proteome</keyword>
<evidence type="ECO:0000256" key="6">
    <source>
        <dbReference type="ARBA" id="ARBA00022840"/>
    </source>
</evidence>
<dbReference type="PANTHER" id="PTHR47835">
    <property type="entry name" value="HFM1, ATP DEPENDENT DNA HELICASE HOMOLOG"/>
    <property type="match status" value="1"/>
</dbReference>
<dbReference type="Gene3D" id="1.10.150.20">
    <property type="entry name" value="5' to 3' exonuclease, C-terminal subdomain"/>
    <property type="match status" value="1"/>
</dbReference>
<feature type="domain" description="Helicase C-terminal" evidence="13">
    <location>
        <begin position="271"/>
        <end position="472"/>
    </location>
</feature>
<keyword evidence="4" id="KW-0378">Hydrolase</keyword>
<evidence type="ECO:0000256" key="7">
    <source>
        <dbReference type="ARBA" id="ARBA00023235"/>
    </source>
</evidence>
<dbReference type="Gene3D" id="1.10.3380.10">
    <property type="entry name" value="Sec63 N-terminal domain-like domain"/>
    <property type="match status" value="1"/>
</dbReference>
<dbReference type="AlphaFoldDB" id="A0A8T2S4Z6"/>
<keyword evidence="8" id="KW-0469">Meiosis</keyword>
<dbReference type="InterPro" id="IPR052247">
    <property type="entry name" value="Meiotic_Crossover_Helicase"/>
</dbReference>
<dbReference type="EC" id="5.6.2.4" evidence="10"/>
<keyword evidence="6" id="KW-0067">ATP-binding</keyword>
<evidence type="ECO:0000313" key="15">
    <source>
        <dbReference type="Proteomes" id="UP000825935"/>
    </source>
</evidence>
<keyword evidence="5" id="KW-0347">Helicase</keyword>
<dbReference type="EMBL" id="CM035427">
    <property type="protein sequence ID" value="KAH7306290.1"/>
    <property type="molecule type" value="Genomic_DNA"/>
</dbReference>
<keyword evidence="3" id="KW-0547">Nucleotide-binding</keyword>
<evidence type="ECO:0000259" key="12">
    <source>
        <dbReference type="PROSITE" id="PS51192"/>
    </source>
</evidence>
<dbReference type="CDD" id="cd18795">
    <property type="entry name" value="SF2_C_Ski2"/>
    <property type="match status" value="1"/>
</dbReference>
<name>A0A8T2S4Z6_CERRI</name>
<evidence type="ECO:0000259" key="13">
    <source>
        <dbReference type="PROSITE" id="PS51194"/>
    </source>
</evidence>
<dbReference type="Proteomes" id="UP000825935">
    <property type="component" value="Chromosome 22"/>
</dbReference>
<evidence type="ECO:0000256" key="3">
    <source>
        <dbReference type="ARBA" id="ARBA00022741"/>
    </source>
</evidence>
<dbReference type="Gene3D" id="3.40.50.300">
    <property type="entry name" value="P-loop containing nucleotide triphosphate hydrolases"/>
    <property type="match status" value="2"/>
</dbReference>
<evidence type="ECO:0000256" key="1">
    <source>
        <dbReference type="ARBA" id="ARBA00010140"/>
    </source>
</evidence>
<dbReference type="FunFam" id="3.40.50.300:FF:001076">
    <property type="entry name" value="ATP-dependent DNA helicase MER3"/>
    <property type="match status" value="1"/>
</dbReference>
<dbReference type="FunFam" id="1.10.10.10:FF:000012">
    <property type="entry name" value="U5 small nuclear ribonucleoprotein helicase"/>
    <property type="match status" value="1"/>
</dbReference>
<dbReference type="SMART" id="SM00490">
    <property type="entry name" value="HELICc"/>
    <property type="match status" value="1"/>
</dbReference>
<evidence type="ECO:0000256" key="2">
    <source>
        <dbReference type="ARBA" id="ARBA00022528"/>
    </source>
</evidence>
<evidence type="ECO:0000256" key="4">
    <source>
        <dbReference type="ARBA" id="ARBA00022801"/>
    </source>
</evidence>
<dbReference type="Pfam" id="PF02889">
    <property type="entry name" value="Sec63"/>
    <property type="match status" value="1"/>
</dbReference>
<dbReference type="GO" id="GO:0007131">
    <property type="term" value="P:reciprocal meiotic recombination"/>
    <property type="evidence" value="ECO:0007669"/>
    <property type="project" value="UniProtKB-ARBA"/>
</dbReference>
<evidence type="ECO:0000256" key="10">
    <source>
        <dbReference type="ARBA" id="ARBA00034808"/>
    </source>
</evidence>
<sequence length="1132" mass="127030">MDYQREVVAASYDPDSLKAVSFLPQVFQSIFEFRYFNSVQSESFQDAFLSDSNMIISAPTGSGKTVLFELCILRLLSGCLTPEGNFNSIPGSLKAVYIGPLKALVQEKHRDWNRKFGKTLSLKCHELTGDTEQFNINHLQETDIILTTPEKFDSITRRHRDFGGLSFFGDIALILIDEVHLLGDKRGASLEAVISRMKMLSRYPEMRNCPLSKIRFVAVSATIPNIDDLAEWLMVPKRGIKRFGEEVRPVKLTTKVIGYAPAKNDFLFERKLQNFVFDILMQHSKGKSALVFCSTRKGAQEAALTLAETASKFGSRNPFLKSYEQYERLQVAAISTNDKNMQVCIKNAVGYHNGGLGFADRNLVENLFLSRDVRVLCTTNTLAHGVNLPAHTVIIKSTQYFSKEKGGYSEYDRGSILQMCGRAGRPQFDNDGVAIIMTRKETVPLYENLLLGCEPVESELFTSIAEHLNAEIVLMTVSDVSRAIDWLMCSFLYVRIKKNPAHYHINHCDSAEQLEKQLKDICLQYVKELSAFGLVETDEDGYMLRPLEPGRLMAKYYLCFSTMKLIVKCKLQSSTEDLLHILCQAQEIKWIKLRRAEKKILNDINSDVAGRLRFHLVSSNGKAKKRIQTAEEKIFVLMNDALSGEPSSLDFSLNQDVNGIVSNGKRIARCMSDYFILKRKFSDSMNALTLSKCLSQRLWEDSPYQLKQLPGIGMVTAKVLLGAGINSFEKLQSADPRRLESLTGRKYPFGNHVKESLDALPPVITMNFLNIPKTSKHGVAYILELSRSNQVMQHKKKHFADVVIGTESDNNLLFHEKIRLDQFSSPYQITVRPSTKVHSGDLVASIISEEYVGLDSTIRYVSDCEERSNYSNKGSNECTKEVAYTGGKTPHPLPTAECSKLCYEKSHSITNSAEETWSTRAFSEPTFRLLPAKTDSFQRVTSKRDCLGSRISTHDDSETQAKESTAQKKDICTKRSVFDHIKSKARKLSGITGVTSVNKSACSDSTNGSGYFYTYETLANDLIPAKTGMKTCLELDDRVESLGKHTAQANEFLKVNYNVNNFGFKEESHEVRSNVASDDMILPSSPNKASTENSTLSITSDKQFSTVSDQIPFGSEGIRPSFMGCRSIFTFL</sequence>
<accession>A0A8T2S4Z6</accession>
<feature type="domain" description="Helicase ATP-binding" evidence="12">
    <location>
        <begin position="45"/>
        <end position="241"/>
    </location>
</feature>